<dbReference type="GO" id="GO:0000160">
    <property type="term" value="P:phosphorelay signal transduction system"/>
    <property type="evidence" value="ECO:0007669"/>
    <property type="project" value="InterPro"/>
</dbReference>
<evidence type="ECO:0000259" key="6">
    <source>
        <dbReference type="PROSITE" id="PS50043"/>
    </source>
</evidence>
<feature type="domain" description="HTH luxR-type" evidence="6">
    <location>
        <begin position="148"/>
        <end position="213"/>
    </location>
</feature>
<dbReference type="STRING" id="112903.SAMN04490178_108161"/>
<evidence type="ECO:0000256" key="3">
    <source>
        <dbReference type="ARBA" id="ARBA00023125"/>
    </source>
</evidence>
<evidence type="ECO:0000256" key="4">
    <source>
        <dbReference type="ARBA" id="ARBA00023163"/>
    </source>
</evidence>
<organism evidence="8 9">
    <name type="scientific">Propionispora vibrioides</name>
    <dbReference type="NCBI Taxonomy" id="112903"/>
    <lineage>
        <taxon>Bacteria</taxon>
        <taxon>Bacillati</taxon>
        <taxon>Bacillota</taxon>
        <taxon>Negativicutes</taxon>
        <taxon>Selenomonadales</taxon>
        <taxon>Sporomusaceae</taxon>
        <taxon>Propionispora</taxon>
    </lineage>
</organism>
<gene>
    <name evidence="8" type="ORF">SAMN04490178_108161</name>
</gene>
<dbReference type="SUPFAM" id="SSF46894">
    <property type="entry name" value="C-terminal effector domain of the bipartite response regulators"/>
    <property type="match status" value="1"/>
</dbReference>
<evidence type="ECO:0000313" key="9">
    <source>
        <dbReference type="Proteomes" id="UP000198847"/>
    </source>
</evidence>
<dbReference type="CDD" id="cd06170">
    <property type="entry name" value="LuxR_C_like"/>
    <property type="match status" value="1"/>
</dbReference>
<dbReference type="CDD" id="cd17535">
    <property type="entry name" value="REC_NarL-like"/>
    <property type="match status" value="1"/>
</dbReference>
<dbReference type="RefSeq" id="WP_091745965.1">
    <property type="nucleotide sequence ID" value="NZ_FODY01000008.1"/>
</dbReference>
<dbReference type="GO" id="GO:0006355">
    <property type="term" value="P:regulation of DNA-templated transcription"/>
    <property type="evidence" value="ECO:0007669"/>
    <property type="project" value="InterPro"/>
</dbReference>
<sequence>MRILLVDDHPLFMDGLKDLLTANDIEVTGTATNLRDAVRQVRATRPEVILMDVQMPGGDGIEATRLIKTEFPEIKIVMLTVSQDDKHLFEAIKAGASGYLLKGLPKEQFLTLLAGLSQGESPLSPGLAGKVLAEFARLQQERDLANMAAGKTALLSSQQIEILKLVAQGLTYKEIGGMVYLSEATVKYHMGEIMNRLHLENRSQVIAFAAELGLAARREK</sequence>
<name>A0A1H8UDS8_9FIRM</name>
<dbReference type="PRINTS" id="PR00038">
    <property type="entry name" value="HTHLUXR"/>
</dbReference>
<dbReference type="SUPFAM" id="SSF52172">
    <property type="entry name" value="CheY-like"/>
    <property type="match status" value="1"/>
</dbReference>
<reference evidence="8 9" key="1">
    <citation type="submission" date="2016-10" db="EMBL/GenBank/DDBJ databases">
        <authorList>
            <person name="de Groot N.N."/>
        </authorList>
    </citation>
    <scope>NUCLEOTIDE SEQUENCE [LARGE SCALE GENOMIC DNA]</scope>
    <source>
        <strain evidence="8 9">DSM 13305</strain>
    </source>
</reference>
<dbReference type="PROSITE" id="PS50110">
    <property type="entry name" value="RESPONSE_REGULATORY"/>
    <property type="match status" value="1"/>
</dbReference>
<dbReference type="InterPro" id="IPR011006">
    <property type="entry name" value="CheY-like_superfamily"/>
</dbReference>
<keyword evidence="9" id="KW-1185">Reference proteome</keyword>
<dbReference type="OrthoDB" id="9759232at2"/>
<evidence type="ECO:0000313" key="8">
    <source>
        <dbReference type="EMBL" id="SEP01380.1"/>
    </source>
</evidence>
<dbReference type="PROSITE" id="PS50043">
    <property type="entry name" value="HTH_LUXR_2"/>
    <property type="match status" value="1"/>
</dbReference>
<dbReference type="SMART" id="SM00448">
    <property type="entry name" value="REC"/>
    <property type="match status" value="1"/>
</dbReference>
<dbReference type="GO" id="GO:0003677">
    <property type="term" value="F:DNA binding"/>
    <property type="evidence" value="ECO:0007669"/>
    <property type="project" value="UniProtKB-KW"/>
</dbReference>
<dbReference type="Pfam" id="PF00072">
    <property type="entry name" value="Response_reg"/>
    <property type="match status" value="1"/>
</dbReference>
<dbReference type="Pfam" id="PF00196">
    <property type="entry name" value="GerE"/>
    <property type="match status" value="1"/>
</dbReference>
<evidence type="ECO:0000256" key="2">
    <source>
        <dbReference type="ARBA" id="ARBA00023015"/>
    </source>
</evidence>
<feature type="modified residue" description="4-aspartylphosphate" evidence="5">
    <location>
        <position position="52"/>
    </location>
</feature>
<dbReference type="InterPro" id="IPR016032">
    <property type="entry name" value="Sig_transdc_resp-reg_C-effctor"/>
</dbReference>
<evidence type="ECO:0000256" key="5">
    <source>
        <dbReference type="PROSITE-ProRule" id="PRU00169"/>
    </source>
</evidence>
<dbReference type="InterPro" id="IPR000792">
    <property type="entry name" value="Tscrpt_reg_LuxR_C"/>
</dbReference>
<keyword evidence="3" id="KW-0238">DNA-binding</keyword>
<dbReference type="Gene3D" id="3.40.50.2300">
    <property type="match status" value="1"/>
</dbReference>
<dbReference type="PANTHER" id="PTHR43214">
    <property type="entry name" value="TWO-COMPONENT RESPONSE REGULATOR"/>
    <property type="match status" value="1"/>
</dbReference>
<proteinExistence type="predicted"/>
<dbReference type="EMBL" id="FODY01000008">
    <property type="protein sequence ID" value="SEP01380.1"/>
    <property type="molecule type" value="Genomic_DNA"/>
</dbReference>
<dbReference type="InterPro" id="IPR058245">
    <property type="entry name" value="NreC/VraR/RcsB-like_REC"/>
</dbReference>
<dbReference type="InterPro" id="IPR001789">
    <property type="entry name" value="Sig_transdc_resp-reg_receiver"/>
</dbReference>
<dbReference type="SMART" id="SM00421">
    <property type="entry name" value="HTH_LUXR"/>
    <property type="match status" value="1"/>
</dbReference>
<dbReference type="Proteomes" id="UP000198847">
    <property type="component" value="Unassembled WGS sequence"/>
</dbReference>
<keyword evidence="4" id="KW-0804">Transcription</keyword>
<dbReference type="AlphaFoldDB" id="A0A1H8UDS8"/>
<protein>
    <submittedName>
        <fullName evidence="8">Two component transcriptional regulator, LuxR family</fullName>
    </submittedName>
</protein>
<accession>A0A1H8UDS8</accession>
<evidence type="ECO:0000259" key="7">
    <source>
        <dbReference type="PROSITE" id="PS50110"/>
    </source>
</evidence>
<evidence type="ECO:0000256" key="1">
    <source>
        <dbReference type="ARBA" id="ARBA00022553"/>
    </source>
</evidence>
<dbReference type="InterPro" id="IPR039420">
    <property type="entry name" value="WalR-like"/>
</dbReference>
<keyword evidence="1 5" id="KW-0597">Phosphoprotein</keyword>
<keyword evidence="2" id="KW-0805">Transcription regulation</keyword>
<feature type="domain" description="Response regulatory" evidence="7">
    <location>
        <begin position="2"/>
        <end position="117"/>
    </location>
</feature>